<accession>A0A2C0EKU7</accession>
<organism evidence="1 2">
    <name type="scientific">Bacillus cereus</name>
    <dbReference type="NCBI Taxonomy" id="1396"/>
    <lineage>
        <taxon>Bacteria</taxon>
        <taxon>Bacillati</taxon>
        <taxon>Bacillota</taxon>
        <taxon>Bacilli</taxon>
        <taxon>Bacillales</taxon>
        <taxon>Bacillaceae</taxon>
        <taxon>Bacillus</taxon>
        <taxon>Bacillus cereus group</taxon>
    </lineage>
</organism>
<sequence length="32" mass="3774">MVGVNQHKGKHELQPRSIFLANLWREGRSNDR</sequence>
<name>A0A2C0EKU7_BACCE</name>
<dbReference type="Proteomes" id="UP000221438">
    <property type="component" value="Unassembled WGS sequence"/>
</dbReference>
<dbReference type="EMBL" id="NUJQ01000026">
    <property type="protein sequence ID" value="PGQ07033.1"/>
    <property type="molecule type" value="Genomic_DNA"/>
</dbReference>
<gene>
    <name evidence="1" type="ORF">COA08_19205</name>
</gene>
<proteinExistence type="predicted"/>
<comment type="caution">
    <text evidence="1">The sequence shown here is derived from an EMBL/GenBank/DDBJ whole genome shotgun (WGS) entry which is preliminary data.</text>
</comment>
<dbReference type="AlphaFoldDB" id="A0A2C0EKU7"/>
<reference evidence="1 2" key="1">
    <citation type="submission" date="2017-09" db="EMBL/GenBank/DDBJ databases">
        <title>Large-scale bioinformatics analysis of Bacillus genomes uncovers conserved roles of natural products in bacterial physiology.</title>
        <authorList>
            <consortium name="Agbiome Team Llc"/>
            <person name="Bleich R.M."/>
            <person name="Grubbs K.J."/>
            <person name="Santa Maria K.C."/>
            <person name="Allen S.E."/>
            <person name="Farag S."/>
            <person name="Shank E.A."/>
            <person name="Bowers A."/>
        </authorList>
    </citation>
    <scope>NUCLEOTIDE SEQUENCE [LARGE SCALE GENOMIC DNA]</scope>
    <source>
        <strain evidence="1 2">AFS046104</strain>
    </source>
</reference>
<evidence type="ECO:0000313" key="1">
    <source>
        <dbReference type="EMBL" id="PGQ07033.1"/>
    </source>
</evidence>
<evidence type="ECO:0000313" key="2">
    <source>
        <dbReference type="Proteomes" id="UP000221438"/>
    </source>
</evidence>
<protein>
    <submittedName>
        <fullName evidence="1">Uncharacterized protein</fullName>
    </submittedName>
</protein>